<dbReference type="Pfam" id="PF07706">
    <property type="entry name" value="TAT_ubiq"/>
    <property type="match status" value="1"/>
</dbReference>
<accession>A0A8C2PHK6</accession>
<dbReference type="GO" id="GO:0004838">
    <property type="term" value="F:L-tyrosine-2-oxoglutarate transaminase activity"/>
    <property type="evidence" value="ECO:0007669"/>
    <property type="project" value="InterPro"/>
</dbReference>
<organism evidence="1">
    <name type="scientific">Capra hircus</name>
    <name type="common">Goat</name>
    <dbReference type="NCBI Taxonomy" id="9925"/>
    <lineage>
        <taxon>Eukaryota</taxon>
        <taxon>Metazoa</taxon>
        <taxon>Chordata</taxon>
        <taxon>Craniata</taxon>
        <taxon>Vertebrata</taxon>
        <taxon>Euteleostomi</taxon>
        <taxon>Mammalia</taxon>
        <taxon>Eutheria</taxon>
        <taxon>Laurasiatheria</taxon>
        <taxon>Artiodactyla</taxon>
        <taxon>Ruminantia</taxon>
        <taxon>Pecora</taxon>
        <taxon>Bovidae</taxon>
        <taxon>Caprinae</taxon>
        <taxon>Capra</taxon>
    </lineage>
</organism>
<proteinExistence type="predicted"/>
<dbReference type="AlphaFoldDB" id="A0A8C2PHK6"/>
<dbReference type="GO" id="GO:0030170">
    <property type="term" value="F:pyridoxal phosphate binding"/>
    <property type="evidence" value="ECO:0007669"/>
    <property type="project" value="InterPro"/>
</dbReference>
<dbReference type="Ensembl" id="ENSCHIT00010027135.1">
    <property type="protein sequence ID" value="ENSCHIP00010019308.1"/>
    <property type="gene ID" value="ENSCHIG00010014190.1"/>
</dbReference>
<dbReference type="InterPro" id="IPR015422">
    <property type="entry name" value="PyrdxlP-dep_Trfase_small"/>
</dbReference>
<dbReference type="Gene3D" id="3.90.1150.10">
    <property type="entry name" value="Aspartate Aminotransferase, domain 1"/>
    <property type="match status" value="1"/>
</dbReference>
<reference evidence="1" key="1">
    <citation type="submission" date="2019-03" db="EMBL/GenBank/DDBJ databases">
        <title>Genome sequencing and reference-guided assembly of Black Bengal Goat (Capra hircus).</title>
        <authorList>
            <person name="Siddiki A.Z."/>
            <person name="Baten A."/>
            <person name="Billah M."/>
            <person name="Alam M.A.U."/>
            <person name="Shawrob K.S.M."/>
            <person name="Saha S."/>
            <person name="Chowdhury M."/>
            <person name="Rahman A.H."/>
            <person name="Stear M."/>
            <person name="Miah G."/>
            <person name="Das G.B."/>
            <person name="Hossain M.M."/>
            <person name="Kumkum M."/>
            <person name="Islam M.S."/>
            <person name="Mollah A.M."/>
            <person name="Ahsan A."/>
            <person name="Tusar F."/>
            <person name="Khan M.K.I."/>
        </authorList>
    </citation>
    <scope>NUCLEOTIDE SEQUENCE [LARGE SCALE GENOMIC DNA]</scope>
</reference>
<reference evidence="1" key="2">
    <citation type="submission" date="2025-08" db="UniProtKB">
        <authorList>
            <consortium name="Ensembl"/>
        </authorList>
    </citation>
    <scope>IDENTIFICATION</scope>
</reference>
<protein>
    <submittedName>
        <fullName evidence="1">Uncharacterized protein</fullName>
    </submittedName>
</protein>
<evidence type="ECO:0000313" key="1">
    <source>
        <dbReference type="Ensembl" id="ENSCHIP00010019308.1"/>
    </source>
</evidence>
<sequence>MKGQGLSLCSGLKRVTRGKSKLSFPEEGMQDHGSLPSVLDVHVNVTGRSSVLGKVKSRKARWSVRPSEMSNKTFNPIRAIVDNMKVKPNPNKTMIALSIGELSTLNQEAGIVPLTPSSWVGRSGRKWRVGLGTGLGRITSWWFLKRGPYCIWKPADRS</sequence>
<dbReference type="InterPro" id="IPR011715">
    <property type="entry name" value="Tyr_aminoTrfase_ubiquitination"/>
</dbReference>
<name>A0A8C2PHK6_CAPHI</name>
<dbReference type="GO" id="GO:0009074">
    <property type="term" value="P:aromatic amino acid family catabolic process"/>
    <property type="evidence" value="ECO:0007669"/>
    <property type="project" value="InterPro"/>
</dbReference>